<protein>
    <submittedName>
        <fullName evidence="1">Uncharacterized protein</fullName>
    </submittedName>
</protein>
<dbReference type="Pfam" id="PF20293">
    <property type="entry name" value="MC6"/>
    <property type="match status" value="1"/>
</dbReference>
<proteinExistence type="predicted"/>
<sequence length="75" mass="8476">MILNSDSHPQRQLYYLGAKTLEVLSNNGGVADFFDTYSEIKDQENISLMLFVLTLDWLYLLGAIKSEKGTIEICS</sequence>
<evidence type="ECO:0000313" key="1">
    <source>
        <dbReference type="EMBL" id="GHE80140.1"/>
    </source>
</evidence>
<comment type="caution">
    <text evidence="1">The sequence shown here is derived from an EMBL/GenBank/DDBJ whole genome shotgun (WGS) entry which is preliminary data.</text>
</comment>
<dbReference type="InterPro" id="IPR046897">
    <property type="entry name" value="ABC-3C_MC6"/>
</dbReference>
<organism evidence="1 2">
    <name type="scientific">Thalassotalea profundi</name>
    <dbReference type="NCBI Taxonomy" id="2036687"/>
    <lineage>
        <taxon>Bacteria</taxon>
        <taxon>Pseudomonadati</taxon>
        <taxon>Pseudomonadota</taxon>
        <taxon>Gammaproteobacteria</taxon>
        <taxon>Alteromonadales</taxon>
        <taxon>Colwelliaceae</taxon>
        <taxon>Thalassotalea</taxon>
    </lineage>
</organism>
<accession>A0ABQ3IHE4</accession>
<evidence type="ECO:0000313" key="2">
    <source>
        <dbReference type="Proteomes" id="UP000626370"/>
    </source>
</evidence>
<dbReference type="RefSeq" id="WP_189376525.1">
    <property type="nucleotide sequence ID" value="NZ_BNAH01000002.1"/>
</dbReference>
<name>A0ABQ3IHE4_9GAMM</name>
<reference evidence="2" key="1">
    <citation type="journal article" date="2019" name="Int. J. Syst. Evol. Microbiol.">
        <title>The Global Catalogue of Microorganisms (GCM) 10K type strain sequencing project: providing services to taxonomists for standard genome sequencing and annotation.</title>
        <authorList>
            <consortium name="The Broad Institute Genomics Platform"/>
            <consortium name="The Broad Institute Genome Sequencing Center for Infectious Disease"/>
            <person name="Wu L."/>
            <person name="Ma J."/>
        </authorList>
    </citation>
    <scope>NUCLEOTIDE SEQUENCE [LARGE SCALE GENOMIC DNA]</scope>
    <source>
        <strain evidence="2">CGMCC 1.15922</strain>
    </source>
</reference>
<dbReference type="EMBL" id="BNAH01000002">
    <property type="protein sequence ID" value="GHE80140.1"/>
    <property type="molecule type" value="Genomic_DNA"/>
</dbReference>
<keyword evidence="2" id="KW-1185">Reference proteome</keyword>
<gene>
    <name evidence="1" type="ORF">GCM10011501_04960</name>
</gene>
<dbReference type="Proteomes" id="UP000626370">
    <property type="component" value="Unassembled WGS sequence"/>
</dbReference>